<accession>A0A821YEY8</accession>
<dbReference type="AlphaFoldDB" id="A0A821YEY8"/>
<dbReference type="SUPFAM" id="SSF52047">
    <property type="entry name" value="RNI-like"/>
    <property type="match status" value="1"/>
</dbReference>
<dbReference type="EMBL" id="CAJOBR010024316">
    <property type="protein sequence ID" value="CAF4960323.1"/>
    <property type="molecule type" value="Genomic_DNA"/>
</dbReference>
<evidence type="ECO:0000313" key="1">
    <source>
        <dbReference type="EMBL" id="CAF4960323.1"/>
    </source>
</evidence>
<comment type="caution">
    <text evidence="1">The sequence shown here is derived from an EMBL/GenBank/DDBJ whole genome shotgun (WGS) entry which is preliminary data.</text>
</comment>
<dbReference type="InterPro" id="IPR032675">
    <property type="entry name" value="LRR_dom_sf"/>
</dbReference>
<gene>
    <name evidence="1" type="ORF">QYT958_LOCUS34218</name>
</gene>
<name>A0A821YEY8_9BILA</name>
<organism evidence="1 2">
    <name type="scientific">Rotaria socialis</name>
    <dbReference type="NCBI Taxonomy" id="392032"/>
    <lineage>
        <taxon>Eukaryota</taxon>
        <taxon>Metazoa</taxon>
        <taxon>Spiralia</taxon>
        <taxon>Gnathifera</taxon>
        <taxon>Rotifera</taxon>
        <taxon>Eurotatoria</taxon>
        <taxon>Bdelloidea</taxon>
        <taxon>Philodinida</taxon>
        <taxon>Philodinidae</taxon>
        <taxon>Rotaria</taxon>
    </lineage>
</organism>
<proteinExistence type="predicted"/>
<dbReference type="Proteomes" id="UP000663848">
    <property type="component" value="Unassembled WGS sequence"/>
</dbReference>
<sequence length="197" mass="22799">MCYIDDSVVASTFFQRIFSNGFPSLHKCVLDELTPPDSSQRWLGSPSLRSLNARGFALPLYSCILNSCSNLAHLHWSTIRRADVDNEATLVRHTHLKRLYIRTINIQIIETILFHVPNLKRLYIVSDWSRGNNCLPLDFKRLAHILIRCVPSLNCFDCDTMERNPIDIDTIHGFHPCFIRIQIECVPDGRIRFFTIK</sequence>
<dbReference type="Gene3D" id="3.80.10.10">
    <property type="entry name" value="Ribonuclease Inhibitor"/>
    <property type="match status" value="1"/>
</dbReference>
<evidence type="ECO:0000313" key="2">
    <source>
        <dbReference type="Proteomes" id="UP000663848"/>
    </source>
</evidence>
<protein>
    <submittedName>
        <fullName evidence="1">Uncharacterized protein</fullName>
    </submittedName>
</protein>
<reference evidence="1" key="1">
    <citation type="submission" date="2021-02" db="EMBL/GenBank/DDBJ databases">
        <authorList>
            <person name="Nowell W R."/>
        </authorList>
    </citation>
    <scope>NUCLEOTIDE SEQUENCE</scope>
</reference>